<evidence type="ECO:0000256" key="3">
    <source>
        <dbReference type="ARBA" id="ARBA00010217"/>
    </source>
</evidence>
<dbReference type="Gene3D" id="1.10.510.10">
    <property type="entry name" value="Transferase(Phosphotransferase) domain 1"/>
    <property type="match status" value="1"/>
</dbReference>
<dbReference type="InterPro" id="IPR013320">
    <property type="entry name" value="ConA-like_dom_sf"/>
</dbReference>
<evidence type="ECO:0000256" key="18">
    <source>
        <dbReference type="SAM" id="SignalP"/>
    </source>
</evidence>
<dbReference type="GO" id="GO:0030246">
    <property type="term" value="F:carbohydrate binding"/>
    <property type="evidence" value="ECO:0007669"/>
    <property type="project" value="UniProtKB-KW"/>
</dbReference>
<evidence type="ECO:0000256" key="12">
    <source>
        <dbReference type="ARBA" id="ARBA00022989"/>
    </source>
</evidence>
<feature type="binding site" evidence="16">
    <location>
        <position position="358"/>
    </location>
    <ligand>
        <name>ATP</name>
        <dbReference type="ChEBI" id="CHEBI:30616"/>
    </ligand>
</feature>
<dbReference type="Proteomes" id="UP001151287">
    <property type="component" value="Unassembled WGS sequence"/>
</dbReference>
<dbReference type="InterPro" id="IPR008271">
    <property type="entry name" value="Ser/Thr_kinase_AS"/>
</dbReference>
<dbReference type="InterPro" id="IPR017441">
    <property type="entry name" value="Protein_kinase_ATP_BS"/>
</dbReference>
<keyword evidence="11 16" id="KW-0067">ATP-binding</keyword>
<dbReference type="GO" id="GO:0002229">
    <property type="term" value="P:defense response to oomycetes"/>
    <property type="evidence" value="ECO:0007669"/>
    <property type="project" value="UniProtKB-ARBA"/>
</dbReference>
<accession>A0A9P9ZA98</accession>
<evidence type="ECO:0000256" key="13">
    <source>
        <dbReference type="ARBA" id="ARBA00023136"/>
    </source>
</evidence>
<comment type="similarity">
    <text evidence="3">In the C-terminal section; belongs to the protein kinase superfamily. Ser/Thr protein kinase family.</text>
</comment>
<evidence type="ECO:0000313" key="21">
    <source>
        <dbReference type="Proteomes" id="UP001151287"/>
    </source>
</evidence>
<evidence type="ECO:0000256" key="1">
    <source>
        <dbReference type="ARBA" id="ARBA00004251"/>
    </source>
</evidence>
<dbReference type="Pfam" id="PF00069">
    <property type="entry name" value="Pkinase"/>
    <property type="match status" value="1"/>
</dbReference>
<evidence type="ECO:0000256" key="9">
    <source>
        <dbReference type="ARBA" id="ARBA00022741"/>
    </source>
</evidence>
<evidence type="ECO:0000256" key="5">
    <source>
        <dbReference type="ARBA" id="ARBA00022679"/>
    </source>
</evidence>
<evidence type="ECO:0000256" key="2">
    <source>
        <dbReference type="ARBA" id="ARBA00008536"/>
    </source>
</evidence>
<evidence type="ECO:0000256" key="6">
    <source>
        <dbReference type="ARBA" id="ARBA00022692"/>
    </source>
</evidence>
<keyword evidence="12" id="KW-1133">Transmembrane helix</keyword>
<keyword evidence="10" id="KW-0418">Kinase</keyword>
<gene>
    <name evidence="20" type="ORF">LUZ63_016644</name>
</gene>
<dbReference type="GO" id="GO:0005886">
    <property type="term" value="C:plasma membrane"/>
    <property type="evidence" value="ECO:0007669"/>
    <property type="project" value="UniProtKB-SubCell"/>
</dbReference>
<dbReference type="PROSITE" id="PS00108">
    <property type="entry name" value="PROTEIN_KINASE_ST"/>
    <property type="match status" value="1"/>
</dbReference>
<keyword evidence="7 18" id="KW-0732">Signal</keyword>
<keyword evidence="21" id="KW-1185">Reference proteome</keyword>
<proteinExistence type="inferred from homology"/>
<dbReference type="InterPro" id="IPR050528">
    <property type="entry name" value="L-type_Lectin-RKs"/>
</dbReference>
<dbReference type="GO" id="GO:0005524">
    <property type="term" value="F:ATP binding"/>
    <property type="evidence" value="ECO:0007669"/>
    <property type="project" value="UniProtKB-UniRule"/>
</dbReference>
<keyword evidence="13" id="KW-0472">Membrane</keyword>
<dbReference type="PROSITE" id="PS00107">
    <property type="entry name" value="PROTEIN_KINASE_ATP"/>
    <property type="match status" value="1"/>
</dbReference>
<keyword evidence="8" id="KW-0430">Lectin</keyword>
<dbReference type="EMBL" id="JAMQYH010000005">
    <property type="protein sequence ID" value="KAJ1685254.1"/>
    <property type="molecule type" value="Genomic_DNA"/>
</dbReference>
<keyword evidence="4" id="KW-1003">Cell membrane</keyword>
<dbReference type="SMART" id="SM00220">
    <property type="entry name" value="S_TKc"/>
    <property type="match status" value="1"/>
</dbReference>
<evidence type="ECO:0000256" key="16">
    <source>
        <dbReference type="PROSITE-ProRule" id="PRU10141"/>
    </source>
</evidence>
<evidence type="ECO:0000256" key="15">
    <source>
        <dbReference type="ARBA" id="ARBA00023180"/>
    </source>
</evidence>
<dbReference type="CDD" id="cd14066">
    <property type="entry name" value="STKc_IRAK"/>
    <property type="match status" value="1"/>
</dbReference>
<dbReference type="SUPFAM" id="SSF56112">
    <property type="entry name" value="Protein kinase-like (PK-like)"/>
    <property type="match status" value="1"/>
</dbReference>
<dbReference type="OrthoDB" id="2014828at2759"/>
<dbReference type="FunFam" id="1.10.510.10:FF:000240">
    <property type="entry name" value="Lectin-domain containing receptor kinase A4.3"/>
    <property type="match status" value="1"/>
</dbReference>
<dbReference type="SUPFAM" id="SSF49899">
    <property type="entry name" value="Concanavalin A-like lectins/glucanases"/>
    <property type="match status" value="1"/>
</dbReference>
<dbReference type="PROSITE" id="PS50011">
    <property type="entry name" value="PROTEIN_KINASE_DOM"/>
    <property type="match status" value="1"/>
</dbReference>
<keyword evidence="15" id="KW-0325">Glycoprotein</keyword>
<evidence type="ECO:0000256" key="11">
    <source>
        <dbReference type="ARBA" id="ARBA00022840"/>
    </source>
</evidence>
<comment type="caution">
    <text evidence="20">The sequence shown here is derived from an EMBL/GenBank/DDBJ whole genome shotgun (WGS) entry which is preliminary data.</text>
</comment>
<keyword evidence="5" id="KW-0808">Transferase</keyword>
<dbReference type="Gene3D" id="3.30.200.20">
    <property type="entry name" value="Phosphorylase Kinase, domain 1"/>
    <property type="match status" value="1"/>
</dbReference>
<evidence type="ECO:0000256" key="4">
    <source>
        <dbReference type="ARBA" id="ARBA00022475"/>
    </source>
</evidence>
<comment type="similarity">
    <text evidence="2">In the N-terminal section; belongs to the leguminous lectin family.</text>
</comment>
<dbReference type="Gene3D" id="2.60.120.200">
    <property type="match status" value="1"/>
</dbReference>
<dbReference type="Pfam" id="PF00139">
    <property type="entry name" value="Lectin_legB"/>
    <property type="match status" value="1"/>
</dbReference>
<dbReference type="InterPro" id="IPR011009">
    <property type="entry name" value="Kinase-like_dom_sf"/>
</dbReference>
<evidence type="ECO:0000256" key="10">
    <source>
        <dbReference type="ARBA" id="ARBA00022777"/>
    </source>
</evidence>
<feature type="compositionally biased region" description="Polar residues" evidence="17">
    <location>
        <begin position="258"/>
        <end position="270"/>
    </location>
</feature>
<dbReference type="AlphaFoldDB" id="A0A9P9ZA98"/>
<evidence type="ECO:0000256" key="14">
    <source>
        <dbReference type="ARBA" id="ARBA00023170"/>
    </source>
</evidence>
<reference evidence="20" key="1">
    <citation type="journal article" date="2022" name="Cell">
        <title>Repeat-based holocentromeres influence genome architecture and karyotype evolution.</title>
        <authorList>
            <person name="Hofstatter P.G."/>
            <person name="Thangavel G."/>
            <person name="Lux T."/>
            <person name="Neumann P."/>
            <person name="Vondrak T."/>
            <person name="Novak P."/>
            <person name="Zhang M."/>
            <person name="Costa L."/>
            <person name="Castellani M."/>
            <person name="Scott A."/>
            <person name="Toegelov H."/>
            <person name="Fuchs J."/>
            <person name="Mata-Sucre Y."/>
            <person name="Dias Y."/>
            <person name="Vanzela A.L.L."/>
            <person name="Huettel B."/>
            <person name="Almeida C.C.S."/>
            <person name="Simkova H."/>
            <person name="Souza G."/>
            <person name="Pedrosa-Harand A."/>
            <person name="Macas J."/>
            <person name="Mayer K.F.X."/>
            <person name="Houben A."/>
            <person name="Marques A."/>
        </authorList>
    </citation>
    <scope>NUCLEOTIDE SEQUENCE</scope>
    <source>
        <strain evidence="20">RhyBre1mFocal</strain>
    </source>
</reference>
<organism evidence="20 21">
    <name type="scientific">Rhynchospora breviuscula</name>
    <dbReference type="NCBI Taxonomy" id="2022672"/>
    <lineage>
        <taxon>Eukaryota</taxon>
        <taxon>Viridiplantae</taxon>
        <taxon>Streptophyta</taxon>
        <taxon>Embryophyta</taxon>
        <taxon>Tracheophyta</taxon>
        <taxon>Spermatophyta</taxon>
        <taxon>Magnoliopsida</taxon>
        <taxon>Liliopsida</taxon>
        <taxon>Poales</taxon>
        <taxon>Cyperaceae</taxon>
        <taxon>Cyperoideae</taxon>
        <taxon>Rhynchosporeae</taxon>
        <taxon>Rhynchospora</taxon>
    </lineage>
</organism>
<feature type="region of interest" description="Disordered" evidence="17">
    <location>
        <begin position="250"/>
        <end position="289"/>
    </location>
</feature>
<keyword evidence="14" id="KW-0675">Receptor</keyword>
<dbReference type="GO" id="GO:0004672">
    <property type="term" value="F:protein kinase activity"/>
    <property type="evidence" value="ECO:0007669"/>
    <property type="project" value="InterPro"/>
</dbReference>
<sequence length="647" mass="72016">MVRLFPFSLLKIIVLLSLIRHLTSVSFTFPYFNQSSQGILYQGDAGFSDNSIHLTKSQHNSFGRAVYYQAIPIWDPTSNNITDFTTSFTFIVDGSNCLEGLAFFLAPYPSMLPTNPDGTYLALFNGSMDTIQPSQIIAVEFDCSGVDNPVVHSDINNFSVTTVSLDASVIQGIIAFAVIQYSHSNRNFSVSLSYPDSTTGAQNWSISHAFDLQETLPSEITIGFSSLTNNATQSHRILSWDFTPTLEKPQPKVAAKANDSNLDVVNSQPPIDQGKKNDTNPTLDKSQHRVEGKRIRIALGIGLSVAIVVLLACPRKFTNAQLRYATDNFSDGRKLGRGASGQVYRGILTEPSITMAVKRIERTKRGKKEYISEVTIISKIQHRNLVKLFGFCHDDKDLLLVYEFMSNGSLDTHLYITNSVLQWSIRYKIVIGIASALLYLHEQCEKCVLHRDIKPSNIMLDSDFNPKLGDFGVARLMNHADVMLDTRHVCGTTGYIAPEYIVSGIASKKSDVFSFGVVILEIICGRKPIENTPNEETAHLVKWVWDHYGRGASIAVVDHRLYLNAEEKNCVERMIAVGLWCAHPNCNRRPSISKAFNALNFDEDVPDLPEEMPVPTYHQPNNEMVDLDLPAGNCSNASVTKSEVYPR</sequence>
<dbReference type="FunFam" id="3.30.200.20:FF:000178">
    <property type="entry name" value="serine/threonine-protein kinase PBS1-like"/>
    <property type="match status" value="1"/>
</dbReference>
<feature type="chain" id="PRO_5040412553" description="Protein kinase domain-containing protein" evidence="18">
    <location>
        <begin position="25"/>
        <end position="647"/>
    </location>
</feature>
<dbReference type="CDD" id="cd06899">
    <property type="entry name" value="lectin_legume_LecRK_Arcelin_ConA"/>
    <property type="match status" value="1"/>
</dbReference>
<evidence type="ECO:0000313" key="20">
    <source>
        <dbReference type="EMBL" id="KAJ1685254.1"/>
    </source>
</evidence>
<comment type="subcellular location">
    <subcellularLocation>
        <location evidence="1">Cell membrane</location>
        <topology evidence="1">Single-pass type I membrane protein</topology>
    </subcellularLocation>
</comment>
<evidence type="ECO:0000256" key="7">
    <source>
        <dbReference type="ARBA" id="ARBA00022729"/>
    </source>
</evidence>
<feature type="domain" description="Protein kinase" evidence="19">
    <location>
        <begin position="329"/>
        <end position="601"/>
    </location>
</feature>
<protein>
    <recommendedName>
        <fullName evidence="19">Protein kinase domain-containing protein</fullName>
    </recommendedName>
</protein>
<dbReference type="PANTHER" id="PTHR27007">
    <property type="match status" value="1"/>
</dbReference>
<evidence type="ECO:0000256" key="17">
    <source>
        <dbReference type="SAM" id="MobiDB-lite"/>
    </source>
</evidence>
<feature type="signal peptide" evidence="18">
    <location>
        <begin position="1"/>
        <end position="24"/>
    </location>
</feature>
<name>A0A9P9ZA98_9POAL</name>
<keyword evidence="9 16" id="KW-0547">Nucleotide-binding</keyword>
<keyword evidence="6" id="KW-0812">Transmembrane</keyword>
<dbReference type="InterPro" id="IPR000719">
    <property type="entry name" value="Prot_kinase_dom"/>
</dbReference>
<evidence type="ECO:0000259" key="19">
    <source>
        <dbReference type="PROSITE" id="PS50011"/>
    </source>
</evidence>
<dbReference type="InterPro" id="IPR001220">
    <property type="entry name" value="Legume_lectin_dom"/>
</dbReference>
<evidence type="ECO:0000256" key="8">
    <source>
        <dbReference type="ARBA" id="ARBA00022734"/>
    </source>
</evidence>